<reference evidence="5" key="1">
    <citation type="submission" date="2025-08" db="UniProtKB">
        <authorList>
            <consortium name="Ensembl"/>
        </authorList>
    </citation>
    <scope>IDENTIFICATION</scope>
</reference>
<dbReference type="InterPro" id="IPR013783">
    <property type="entry name" value="Ig-like_fold"/>
</dbReference>
<dbReference type="InterPro" id="IPR007110">
    <property type="entry name" value="Ig-like_dom"/>
</dbReference>
<dbReference type="FunFam" id="2.60.40.10:FF:000107">
    <property type="entry name" value="Myosin, light chain kinase a"/>
    <property type="match status" value="1"/>
</dbReference>
<dbReference type="AlphaFoldDB" id="A0A671SBN6"/>
<dbReference type="GO" id="GO:0003007">
    <property type="term" value="P:heart morphogenesis"/>
    <property type="evidence" value="ECO:0007669"/>
    <property type="project" value="UniProtKB-ARBA"/>
</dbReference>
<dbReference type="FunFam" id="2.60.40.10:FF:000425">
    <property type="entry name" value="Myosin light chain kinase"/>
    <property type="match status" value="1"/>
</dbReference>
<dbReference type="GO" id="GO:0005737">
    <property type="term" value="C:cytoplasm"/>
    <property type="evidence" value="ECO:0007669"/>
    <property type="project" value="UniProtKB-SubCell"/>
</dbReference>
<dbReference type="InterPro" id="IPR013098">
    <property type="entry name" value="Ig_I-set"/>
</dbReference>
<evidence type="ECO:0000259" key="4">
    <source>
        <dbReference type="PROSITE" id="PS50835"/>
    </source>
</evidence>
<keyword evidence="2" id="KW-0963">Cytoplasm</keyword>
<dbReference type="Gene3D" id="2.60.40.10">
    <property type="entry name" value="Immunoglobulins"/>
    <property type="match status" value="2"/>
</dbReference>
<dbReference type="InterPro" id="IPR036179">
    <property type="entry name" value="Ig-like_dom_sf"/>
</dbReference>
<feature type="domain" description="Ig-like" evidence="4">
    <location>
        <begin position="1"/>
        <end position="68"/>
    </location>
</feature>
<keyword evidence="6" id="KW-1185">Reference proteome</keyword>
<feature type="domain" description="Ig-like" evidence="4">
    <location>
        <begin position="84"/>
        <end position="180"/>
    </location>
</feature>
<evidence type="ECO:0000313" key="5">
    <source>
        <dbReference type="Ensembl" id="ENSSANP00000093140.1"/>
    </source>
</evidence>
<dbReference type="Ensembl" id="ENSSANT00000098941.1">
    <property type="protein sequence ID" value="ENSSANP00000093140.1"/>
    <property type="gene ID" value="ENSSANG00000045955.1"/>
</dbReference>
<name>A0A671SBN6_9TELE</name>
<dbReference type="InterPro" id="IPR003599">
    <property type="entry name" value="Ig_sub"/>
</dbReference>
<accession>A0A671SBN6</accession>
<dbReference type="SMART" id="SM00409">
    <property type="entry name" value="IG"/>
    <property type="match status" value="2"/>
</dbReference>
<comment type="subcellular location">
    <subcellularLocation>
        <location evidence="1">Cytoplasm</location>
    </subcellularLocation>
</comment>
<keyword evidence="3" id="KW-0393">Immunoglobulin domain</keyword>
<evidence type="ECO:0000256" key="3">
    <source>
        <dbReference type="ARBA" id="ARBA00023319"/>
    </source>
</evidence>
<evidence type="ECO:0000313" key="6">
    <source>
        <dbReference type="Proteomes" id="UP000472260"/>
    </source>
</evidence>
<dbReference type="CDD" id="cd00096">
    <property type="entry name" value="Ig"/>
    <property type="match status" value="1"/>
</dbReference>
<dbReference type="PANTHER" id="PTHR47633:SF4">
    <property type="entry name" value="MYOPALLADIN ISOFORM X1"/>
    <property type="match status" value="1"/>
</dbReference>
<dbReference type="InterPro" id="IPR003598">
    <property type="entry name" value="Ig_sub2"/>
</dbReference>
<sequence length="233" mass="25903">MPFITVGESVRFTVTVSGFPKPKVQWFLNGKIITSSTVYRFVEEKDEYTLIITQVKKEYEGEYSCTATAEKWVEQMFKLPGQPPCFTTQIQPVQCAEGSEVKFQYSVTGTPFPDVQWFKGNSQIKSSQTCSVVSNPDSSGILIMNNIQQSDSGRYTCKAVNPFGEASCSAELIVFHKKVSVSMKEEATESRLYSVSLPGQAGASLQGDHQVIYTIGTEDRQMVTSEQVDTLHD</sequence>
<reference evidence="5" key="2">
    <citation type="submission" date="2025-09" db="UniProtKB">
        <authorList>
            <consortium name="Ensembl"/>
        </authorList>
    </citation>
    <scope>IDENTIFICATION</scope>
</reference>
<dbReference type="GO" id="GO:0045989">
    <property type="term" value="P:positive regulation of striated muscle contraction"/>
    <property type="evidence" value="ECO:0007669"/>
    <property type="project" value="UniProtKB-ARBA"/>
</dbReference>
<evidence type="ECO:0000256" key="1">
    <source>
        <dbReference type="ARBA" id="ARBA00004496"/>
    </source>
</evidence>
<organism evidence="5 6">
    <name type="scientific">Sinocyclocheilus anshuiensis</name>
    <dbReference type="NCBI Taxonomy" id="1608454"/>
    <lineage>
        <taxon>Eukaryota</taxon>
        <taxon>Metazoa</taxon>
        <taxon>Chordata</taxon>
        <taxon>Craniata</taxon>
        <taxon>Vertebrata</taxon>
        <taxon>Euteleostomi</taxon>
        <taxon>Actinopterygii</taxon>
        <taxon>Neopterygii</taxon>
        <taxon>Teleostei</taxon>
        <taxon>Ostariophysi</taxon>
        <taxon>Cypriniformes</taxon>
        <taxon>Cyprinidae</taxon>
        <taxon>Cyprininae</taxon>
        <taxon>Sinocyclocheilus</taxon>
    </lineage>
</organism>
<dbReference type="SUPFAM" id="SSF48726">
    <property type="entry name" value="Immunoglobulin"/>
    <property type="match status" value="2"/>
</dbReference>
<dbReference type="Proteomes" id="UP000472260">
    <property type="component" value="Unassembled WGS sequence"/>
</dbReference>
<dbReference type="PROSITE" id="PS50835">
    <property type="entry name" value="IG_LIKE"/>
    <property type="match status" value="2"/>
</dbReference>
<evidence type="ECO:0000256" key="2">
    <source>
        <dbReference type="ARBA" id="ARBA00022490"/>
    </source>
</evidence>
<dbReference type="GO" id="GO:0055013">
    <property type="term" value="P:cardiac muscle cell development"/>
    <property type="evidence" value="ECO:0007669"/>
    <property type="project" value="UniProtKB-ARBA"/>
</dbReference>
<dbReference type="SMART" id="SM00408">
    <property type="entry name" value="IGc2"/>
    <property type="match status" value="2"/>
</dbReference>
<dbReference type="PANTHER" id="PTHR47633">
    <property type="entry name" value="IMMUNOGLOBULIN"/>
    <property type="match status" value="1"/>
</dbReference>
<dbReference type="GO" id="GO:0060298">
    <property type="term" value="P:positive regulation of sarcomere organization"/>
    <property type="evidence" value="ECO:0007669"/>
    <property type="project" value="UniProtKB-ARBA"/>
</dbReference>
<protein>
    <recommendedName>
        <fullName evidence="4">Ig-like domain-containing protein</fullName>
    </recommendedName>
</protein>
<dbReference type="Pfam" id="PF07679">
    <property type="entry name" value="I-set"/>
    <property type="match status" value="2"/>
</dbReference>
<proteinExistence type="predicted"/>